<dbReference type="PANTHER" id="PTHR30137">
    <property type="entry name" value="LUCIFERASE-LIKE MONOOXYGENASE"/>
    <property type="match status" value="1"/>
</dbReference>
<name>A0ABQ5MZV9_9MICC</name>
<dbReference type="Gene3D" id="3.20.20.30">
    <property type="entry name" value="Luciferase-like domain"/>
    <property type="match status" value="1"/>
</dbReference>
<dbReference type="InterPro" id="IPR011251">
    <property type="entry name" value="Luciferase-like_dom"/>
</dbReference>
<gene>
    <name evidence="3" type="ORF">AHIS1636_38620</name>
</gene>
<dbReference type="NCBIfam" id="TIGR03558">
    <property type="entry name" value="oxido_grp_1"/>
    <property type="match status" value="1"/>
</dbReference>
<organism evidence="3 4">
    <name type="scientific">Arthrobacter mangrovi</name>
    <dbReference type="NCBI Taxonomy" id="2966350"/>
    <lineage>
        <taxon>Bacteria</taxon>
        <taxon>Bacillati</taxon>
        <taxon>Actinomycetota</taxon>
        <taxon>Actinomycetes</taxon>
        <taxon>Micrococcales</taxon>
        <taxon>Micrococcaceae</taxon>
        <taxon>Arthrobacter</taxon>
    </lineage>
</organism>
<dbReference type="PANTHER" id="PTHR30137:SF6">
    <property type="entry name" value="LUCIFERASE-LIKE MONOOXYGENASE"/>
    <property type="match status" value="1"/>
</dbReference>
<dbReference type="InterPro" id="IPR019949">
    <property type="entry name" value="CmoO-like"/>
</dbReference>
<feature type="domain" description="Luciferase-like" evidence="2">
    <location>
        <begin position="46"/>
        <end position="333"/>
    </location>
</feature>
<dbReference type="InterPro" id="IPR050766">
    <property type="entry name" value="Bact_Lucif_Oxidored"/>
</dbReference>
<evidence type="ECO:0000259" key="2">
    <source>
        <dbReference type="Pfam" id="PF00296"/>
    </source>
</evidence>
<dbReference type="Pfam" id="PF00296">
    <property type="entry name" value="Bac_luciferase"/>
    <property type="match status" value="1"/>
</dbReference>
<dbReference type="EMBL" id="BRVS01000033">
    <property type="protein sequence ID" value="GLB69418.1"/>
    <property type="molecule type" value="Genomic_DNA"/>
</dbReference>
<comment type="similarity">
    <text evidence="1">To bacterial alkanal monooxygenase alpha and beta chains.</text>
</comment>
<evidence type="ECO:0000313" key="4">
    <source>
        <dbReference type="Proteomes" id="UP001209654"/>
    </source>
</evidence>
<accession>A0ABQ5MZV9</accession>
<keyword evidence="4" id="KW-1185">Reference proteome</keyword>
<evidence type="ECO:0000313" key="3">
    <source>
        <dbReference type="EMBL" id="GLB69418.1"/>
    </source>
</evidence>
<reference evidence="3 4" key="1">
    <citation type="journal article" date="2023" name="Int. J. Syst. Evol. Microbiol.">
        <title>Arthrobacter mangrovi sp. nov., an actinobacterium isolated from the rhizosphere of a mangrove.</title>
        <authorList>
            <person name="Hamada M."/>
            <person name="Saitou S."/>
            <person name="Enomoto N."/>
            <person name="Nanri K."/>
            <person name="Hidaka K."/>
            <person name="Miura T."/>
            <person name="Tamura T."/>
        </authorList>
    </citation>
    <scope>NUCLEOTIDE SEQUENCE [LARGE SCALE GENOMIC DNA]</scope>
    <source>
        <strain evidence="3 4">NBRC 112813</strain>
    </source>
</reference>
<dbReference type="Proteomes" id="UP001209654">
    <property type="component" value="Unassembled WGS sequence"/>
</dbReference>
<dbReference type="InterPro" id="IPR036661">
    <property type="entry name" value="Luciferase-like_sf"/>
</dbReference>
<evidence type="ECO:0000256" key="1">
    <source>
        <dbReference type="ARBA" id="ARBA00007789"/>
    </source>
</evidence>
<proteinExistence type="predicted"/>
<comment type="caution">
    <text evidence="3">The sequence shown here is derived from an EMBL/GenBank/DDBJ whole genome shotgun (WGS) entry which is preliminary data.</text>
</comment>
<sequence>MRRATGTGRNNRSTAVVVTSVCGPRVRTYNNDDDERPVRAMTVPLSILDLATIGKDETVRESLDGSVRLARLAEELGYRRVWYAEHHNMASIASSATSVLIAHVAAHTKSIRLGAGGIMLPNHAPLPIAEQFGTLETLHPGRIDLGLGRAPGSDQQTMRAMRRDPMSAETFPQDVLELQGYLTGNSRIPGVDATPGKGTNVPLYILGSSLFGAKLAAALGLPYSFASHFSPAALHDAVAAYRREFQPSEQLAEPYVIAGVNAIAADSNEDAQAQFQVVRRARVGLLFGRGRKFTDEEADMVLESPQGQHVEQMVKYTAVGTPEAVREYLEGFAKHADADELIVAHQAPTVEQRLRSVELTARAVGLVTPAGSAR</sequence>
<protein>
    <submittedName>
        <fullName evidence="3">Luciferase-like protein</fullName>
    </submittedName>
</protein>
<dbReference type="SUPFAM" id="SSF51679">
    <property type="entry name" value="Bacterial luciferase-like"/>
    <property type="match status" value="1"/>
</dbReference>